<dbReference type="Proteomes" id="UP000712281">
    <property type="component" value="Unassembled WGS sequence"/>
</dbReference>
<protein>
    <submittedName>
        <fullName evidence="1">Uncharacterized protein</fullName>
    </submittedName>
</protein>
<gene>
    <name evidence="1" type="ORF">F2Q68_00038212</name>
</gene>
<evidence type="ECO:0000313" key="1">
    <source>
        <dbReference type="EMBL" id="KAF2619652.1"/>
    </source>
</evidence>
<organism evidence="1 2">
    <name type="scientific">Brassica cretica</name>
    <name type="common">Mustard</name>
    <dbReference type="NCBI Taxonomy" id="69181"/>
    <lineage>
        <taxon>Eukaryota</taxon>
        <taxon>Viridiplantae</taxon>
        <taxon>Streptophyta</taxon>
        <taxon>Embryophyta</taxon>
        <taxon>Tracheophyta</taxon>
        <taxon>Spermatophyta</taxon>
        <taxon>Magnoliopsida</taxon>
        <taxon>eudicotyledons</taxon>
        <taxon>Gunneridae</taxon>
        <taxon>Pentapetalae</taxon>
        <taxon>rosids</taxon>
        <taxon>malvids</taxon>
        <taxon>Brassicales</taxon>
        <taxon>Brassicaceae</taxon>
        <taxon>Brassiceae</taxon>
        <taxon>Brassica</taxon>
    </lineage>
</organism>
<reference evidence="1" key="1">
    <citation type="submission" date="2019-12" db="EMBL/GenBank/DDBJ databases">
        <title>Genome sequencing and annotation of Brassica cretica.</title>
        <authorList>
            <person name="Studholme D.J."/>
            <person name="Sarris P.F."/>
        </authorList>
    </citation>
    <scope>NUCLEOTIDE SEQUENCE</scope>
    <source>
        <strain evidence="1">PFS-001/15</strain>
        <tissue evidence="1">Leaf</tissue>
    </source>
</reference>
<accession>A0A8S9MKW4</accession>
<name>A0A8S9MKW4_BRACR</name>
<evidence type="ECO:0000313" key="2">
    <source>
        <dbReference type="Proteomes" id="UP000712281"/>
    </source>
</evidence>
<proteinExistence type="predicted"/>
<dbReference type="EMBL" id="QGKW02000007">
    <property type="protein sequence ID" value="KAF2619652.1"/>
    <property type="molecule type" value="Genomic_DNA"/>
</dbReference>
<comment type="caution">
    <text evidence="1">The sequence shown here is derived from an EMBL/GenBank/DDBJ whole genome shotgun (WGS) entry which is preliminary data.</text>
</comment>
<dbReference type="AlphaFoldDB" id="A0A8S9MKW4"/>
<sequence length="92" mass="9996">MTHYPHHLLHCEVGLVFCGPALSGHSVCNGGTMQLYCKHSELLTGISSAGLICIPVRKLCCRYNVCMLADNSLSAKLVGTSPLNRFERSGYI</sequence>